<dbReference type="Proteomes" id="UP001630127">
    <property type="component" value="Unassembled WGS sequence"/>
</dbReference>
<reference evidence="1 2" key="1">
    <citation type="submission" date="2024-11" db="EMBL/GenBank/DDBJ databases">
        <title>A near-complete genome assembly of Cinchona calisaya.</title>
        <authorList>
            <person name="Lian D.C."/>
            <person name="Zhao X.W."/>
            <person name="Wei L."/>
        </authorList>
    </citation>
    <scope>NUCLEOTIDE SEQUENCE [LARGE SCALE GENOMIC DNA]</scope>
    <source>
        <tissue evidence="1">Nenye</tissue>
    </source>
</reference>
<comment type="caution">
    <text evidence="1">The sequence shown here is derived from an EMBL/GenBank/DDBJ whole genome shotgun (WGS) entry which is preliminary data.</text>
</comment>
<organism evidence="1 2">
    <name type="scientific">Cinchona calisaya</name>
    <dbReference type="NCBI Taxonomy" id="153742"/>
    <lineage>
        <taxon>Eukaryota</taxon>
        <taxon>Viridiplantae</taxon>
        <taxon>Streptophyta</taxon>
        <taxon>Embryophyta</taxon>
        <taxon>Tracheophyta</taxon>
        <taxon>Spermatophyta</taxon>
        <taxon>Magnoliopsida</taxon>
        <taxon>eudicotyledons</taxon>
        <taxon>Gunneridae</taxon>
        <taxon>Pentapetalae</taxon>
        <taxon>asterids</taxon>
        <taxon>lamiids</taxon>
        <taxon>Gentianales</taxon>
        <taxon>Rubiaceae</taxon>
        <taxon>Cinchonoideae</taxon>
        <taxon>Cinchoneae</taxon>
        <taxon>Cinchona</taxon>
    </lineage>
</organism>
<proteinExistence type="predicted"/>
<name>A0ABD2Y6L9_9GENT</name>
<dbReference type="AlphaFoldDB" id="A0ABD2Y6L9"/>
<evidence type="ECO:0000313" key="2">
    <source>
        <dbReference type="Proteomes" id="UP001630127"/>
    </source>
</evidence>
<accession>A0ABD2Y6L9</accession>
<sequence length="219" mass="25579">MCYMKIFNWFYVEYKPQLIKNNVDISVIELIYTEYVLNDEKNTVFKSTHPPCSDIKIRTTGAIATPFLHNDNQNKLTQQENFIVLNLQSISKQLEQTAIHVSNRFDKIEKIIEKMPFISSISFIYPQKLIPDSNKFHILVQNPHIIPPIIHPSPPIPPKAFKNDIEKITLRINTIHEESQPKNDSKQQEEVESGYTSLDNLINMFKKDEEIQEGYYSEP</sequence>
<dbReference type="EMBL" id="JBJUIK010000015">
    <property type="protein sequence ID" value="KAL3501939.1"/>
    <property type="molecule type" value="Genomic_DNA"/>
</dbReference>
<evidence type="ECO:0000313" key="1">
    <source>
        <dbReference type="EMBL" id="KAL3501939.1"/>
    </source>
</evidence>
<gene>
    <name evidence="1" type="ORF">ACH5RR_036388</name>
</gene>
<keyword evidence="2" id="KW-1185">Reference proteome</keyword>
<protein>
    <submittedName>
        <fullName evidence="1">Uncharacterized protein</fullName>
    </submittedName>
</protein>